<reference evidence="2" key="1">
    <citation type="submission" date="2024-06" db="EMBL/GenBank/DDBJ databases">
        <title>Streptomyces sp. strain HUAS MG91 genome sequences.</title>
        <authorList>
            <person name="Mo P."/>
        </authorList>
    </citation>
    <scope>NUCLEOTIDE SEQUENCE</scope>
    <source>
        <strain evidence="2">HUAS MG91</strain>
    </source>
</reference>
<accession>A0AAU8IVV6</accession>
<organism evidence="2">
    <name type="scientific">Streptomyces tabacisoli</name>
    <dbReference type="NCBI Taxonomy" id="3156398"/>
    <lineage>
        <taxon>Bacteria</taxon>
        <taxon>Bacillati</taxon>
        <taxon>Actinomycetota</taxon>
        <taxon>Actinomycetes</taxon>
        <taxon>Kitasatosporales</taxon>
        <taxon>Streptomycetaceae</taxon>
        <taxon>Streptomyces</taxon>
    </lineage>
</organism>
<dbReference type="InterPro" id="IPR050982">
    <property type="entry name" value="Auxin_biosynth/cation_transpt"/>
</dbReference>
<dbReference type="PRINTS" id="PR00368">
    <property type="entry name" value="FADPNR"/>
</dbReference>
<sequence>MYDLLIVGAGPYGLSIAAHAEARGLRTAVFGKPMESWRYAMPRGMFLKSEPWASNLSAPGAAFRLEQYCAGLGTTARHGHPIPVETFAEYGLWFARQAVTHRDERMIRRIDAAPEGFTLETEDGEPLRARAVALATGVLPYLNLPEALRGLTEDHVTHSSGHSDLDRFAGGDVTVVGGGQAALETAALLAEQSTRVRLVARAPALAWNSVPPPWERPWWKRLRAPHSGLGCGWRNWFYAERPGVFRRLPDRTRAGISETALGPAGAWWIRDRVAAAGIDIRLGRTVVEARLASGRVRVRTAGPGADAEEFTTDHVIAATGFEASCARMTVLAPRLRNLLAPHPEGPPRVGRGFASAYPGLFLAGLVTAADFGPAMRFVHGASYTAPALVDGVERHLGRQPVRGGPVVPGGRRHAPEAVAVAAVADVGRPGAGGPLG</sequence>
<evidence type="ECO:0000313" key="2">
    <source>
        <dbReference type="EMBL" id="XCJ72180.1"/>
    </source>
</evidence>
<gene>
    <name evidence="2" type="ORF">ABII15_20390</name>
</gene>
<dbReference type="RefSeq" id="WP_353943759.1">
    <property type="nucleotide sequence ID" value="NZ_CP159534.1"/>
</dbReference>
<dbReference type="GO" id="GO:0050660">
    <property type="term" value="F:flavin adenine dinucleotide binding"/>
    <property type="evidence" value="ECO:0007669"/>
    <property type="project" value="TreeGrafter"/>
</dbReference>
<dbReference type="PRINTS" id="PR00411">
    <property type="entry name" value="PNDRDTASEI"/>
</dbReference>
<dbReference type="AlphaFoldDB" id="A0AAU8IVV6"/>
<dbReference type="EMBL" id="CP159534">
    <property type="protein sequence ID" value="XCJ72180.1"/>
    <property type="molecule type" value="Genomic_DNA"/>
</dbReference>
<dbReference type="KEGG" id="stac:ABII15_20390"/>
<dbReference type="PANTHER" id="PTHR43539">
    <property type="entry name" value="FLAVIN-BINDING MONOOXYGENASE-LIKE PROTEIN (AFU_ORTHOLOGUE AFUA_4G09220)"/>
    <property type="match status" value="1"/>
</dbReference>
<dbReference type="InterPro" id="IPR036188">
    <property type="entry name" value="FAD/NAD-bd_sf"/>
</dbReference>
<name>A0AAU8IVV6_9ACTN</name>
<dbReference type="Gene3D" id="3.50.50.60">
    <property type="entry name" value="FAD/NAD(P)-binding domain"/>
    <property type="match status" value="1"/>
</dbReference>
<keyword evidence="1" id="KW-0560">Oxidoreductase</keyword>
<evidence type="ECO:0000256" key="1">
    <source>
        <dbReference type="ARBA" id="ARBA00023002"/>
    </source>
</evidence>
<dbReference type="PANTHER" id="PTHR43539:SF78">
    <property type="entry name" value="FLAVIN-CONTAINING MONOOXYGENASE"/>
    <property type="match status" value="1"/>
</dbReference>
<dbReference type="SUPFAM" id="SSF51905">
    <property type="entry name" value="FAD/NAD(P)-binding domain"/>
    <property type="match status" value="1"/>
</dbReference>
<dbReference type="Pfam" id="PF13738">
    <property type="entry name" value="Pyr_redox_3"/>
    <property type="match status" value="1"/>
</dbReference>
<protein>
    <submittedName>
        <fullName evidence="2">FAD-dependent oxidoreductase</fullName>
    </submittedName>
</protein>
<proteinExistence type="predicted"/>
<dbReference type="GO" id="GO:0004497">
    <property type="term" value="F:monooxygenase activity"/>
    <property type="evidence" value="ECO:0007669"/>
    <property type="project" value="TreeGrafter"/>
</dbReference>